<dbReference type="OrthoDB" id="6625300at2"/>
<dbReference type="Proteomes" id="UP000254835">
    <property type="component" value="Unassembled WGS sequence"/>
</dbReference>
<dbReference type="RefSeq" id="WP_032911447.1">
    <property type="nucleotide sequence ID" value="NZ_CABHXP010000157.1"/>
</dbReference>
<organism evidence="2 3">
    <name type="scientific">Yersinia frederiksenii</name>
    <dbReference type="NCBI Taxonomy" id="29484"/>
    <lineage>
        <taxon>Bacteria</taxon>
        <taxon>Pseudomonadati</taxon>
        <taxon>Pseudomonadota</taxon>
        <taxon>Gammaproteobacteria</taxon>
        <taxon>Enterobacterales</taxon>
        <taxon>Yersiniaceae</taxon>
        <taxon>Yersinia</taxon>
    </lineage>
</organism>
<dbReference type="EMBL" id="UHJA01000001">
    <property type="protein sequence ID" value="SUP79310.1"/>
    <property type="molecule type" value="Genomic_DNA"/>
</dbReference>
<evidence type="ECO:0000256" key="1">
    <source>
        <dbReference type="SAM" id="MobiDB-lite"/>
    </source>
</evidence>
<gene>
    <name evidence="2" type="ORF">NCTC11470_04442</name>
</gene>
<dbReference type="GeneID" id="57903521"/>
<feature type="region of interest" description="Disordered" evidence="1">
    <location>
        <begin position="1"/>
        <end position="31"/>
    </location>
</feature>
<proteinExistence type="predicted"/>
<accession>A0A380Q0F6</accession>
<feature type="compositionally biased region" description="Polar residues" evidence="1">
    <location>
        <begin position="1"/>
        <end position="14"/>
    </location>
</feature>
<evidence type="ECO:0000313" key="2">
    <source>
        <dbReference type="EMBL" id="SUP79310.1"/>
    </source>
</evidence>
<protein>
    <submittedName>
        <fullName evidence="2">Uncharacterized protein</fullName>
    </submittedName>
</protein>
<reference evidence="2 3" key="1">
    <citation type="submission" date="2018-06" db="EMBL/GenBank/DDBJ databases">
        <authorList>
            <consortium name="Pathogen Informatics"/>
            <person name="Doyle S."/>
        </authorList>
    </citation>
    <scope>NUCLEOTIDE SEQUENCE [LARGE SCALE GENOMIC DNA]</scope>
    <source>
        <strain evidence="2 3">NCTC11470</strain>
    </source>
</reference>
<sequence>MVNLANTKGNNTTGVHMLQRDKNGGFRIRTSPDSLKRFTSVDVRPEHRGRFKGKNEIYGSEPYNTIEEGAAALCVFIEKVCGITCVWEPNKECSTPT</sequence>
<name>A0A380Q0F6_YERFR</name>
<dbReference type="AlphaFoldDB" id="A0A380Q0F6"/>
<evidence type="ECO:0000313" key="3">
    <source>
        <dbReference type="Proteomes" id="UP000254835"/>
    </source>
</evidence>